<dbReference type="EMBL" id="BMWS01000007">
    <property type="protein sequence ID" value="GGX14252.1"/>
    <property type="molecule type" value="Genomic_DNA"/>
</dbReference>
<organism evidence="1 2">
    <name type="scientific">Aquimarina muelleri</name>
    <dbReference type="NCBI Taxonomy" id="279356"/>
    <lineage>
        <taxon>Bacteria</taxon>
        <taxon>Pseudomonadati</taxon>
        <taxon>Bacteroidota</taxon>
        <taxon>Flavobacteriia</taxon>
        <taxon>Flavobacteriales</taxon>
        <taxon>Flavobacteriaceae</taxon>
        <taxon>Aquimarina</taxon>
    </lineage>
</organism>
<sequence length="1211" mass="134704">MTKEKANNTAKFLWDSPSLMVPVDLEALVVTSPSLNLPWACNVYKYNNTNKFEGVRPNMFQGTKPEIGVTLHWALPDGLTHGKQDELGNIDYPMAPNRWLIIRYYGGKTKTWVLQSDYINPSDGLNLFLDPSQNTPTVTKLGKTITGSEWQGEAGLTQQKFLQAIGPGNPAFAAFTSNINGVFSFRDDMSDIIDTSQEVTYSVAGWYSEAENDPLNSFTTLDEWLVLMDNLKWTIGNTNDLQRAVNNWITWATTNGIMVDPDKIKDLYPSRTLCHGMIYKVNWLGKNGKLQSGVPQYDPGMPANEQPKIAIANTAIDALSALVKYELIQGGETEEAAEAAAELLEAFNYNLLDKYETQGGQYELYRAVFKAWFANHDAETYWYIEDTKKPETPDISSEKLQQLIALNQKEVIYNTKTHLLKMTRQNLFGNWWKTGKAGTFWGTPPQGVTKEQWATIQTSLQNILPTNESAVTQLKQDVDALANQIDKLKIDIKKDLPDSQTLKSNTGNRYHEANDPVVLVYGAHRSYRHGEDGRFDSNGALFTRFTGQNITGLKVALPEQDEQPVTASDVTLSTINIPLDLVPKETVGLNGEDYFFDTINAETIAKEACKLLSIDFTDSYTDIVATQQTSAWNADIYGLDKQAVTDASGFIGIIPSKISVQLWAAPWSPLYMSWEIKWIPSSTTPSDVLKNWTFNAETLEYDWNSNTSVSGSGVTLSGSTIITPKSTFAMQAQLEKYFEDTGSFPGLKSFLNTVSNWDFLSQSISGLNEMLLSLTPDQLNTPPENIARLTDEMTEQSPVPDQATGFYPIRAGHFQISKLWIIDDFGQVFNPIAAVGQDPANYHPVLGTGVTTSNDPNLVQLPPRVTQSARFDFNLLSGDGKPDTLQENQTVNPIAGWLLPNHLDKGLSLYTPTGDLMGELLLTGDFNNETLRWDTSPGINVPVGAPLSESIENKYMLNFVDKLLQQTNNAAAFNDFLSIIDETLWTVEPLGGRQNELISVFIGRPLALVRTKMQYTLRDGLTYNQSWLNSTLNVTGDYEKVPFPVQIGCLQDPQDGTIGYFFDDFSSFNSLLKPDKTKSDYITDIPVSLSLTDLDKEVFIVVDPRGDMNAITGILPVQLNVLPGPLVEDALTNMNVTFRTGPLITDPAKLSMPLPSEIVGKWSWIQHTGVTTWEEITDIGQANTKARFGNNYVLKDGWLKLSNAIKNNTKK</sequence>
<dbReference type="Proteomes" id="UP000601108">
    <property type="component" value="Unassembled WGS sequence"/>
</dbReference>
<accession>A0A918N2N7</accession>
<evidence type="ECO:0000313" key="1">
    <source>
        <dbReference type="EMBL" id="GGX14252.1"/>
    </source>
</evidence>
<keyword evidence="2" id="KW-1185">Reference proteome</keyword>
<protein>
    <submittedName>
        <fullName evidence="1">Uncharacterized protein</fullName>
    </submittedName>
</protein>
<proteinExistence type="predicted"/>
<gene>
    <name evidence="1" type="ORF">GCM10007384_14830</name>
</gene>
<evidence type="ECO:0000313" key="2">
    <source>
        <dbReference type="Proteomes" id="UP000601108"/>
    </source>
</evidence>
<reference evidence="1 2" key="1">
    <citation type="journal article" date="2014" name="Int. J. Syst. Evol. Microbiol.">
        <title>Complete genome sequence of Corynebacterium casei LMG S-19264T (=DSM 44701T), isolated from a smear-ripened cheese.</title>
        <authorList>
            <consortium name="US DOE Joint Genome Institute (JGI-PGF)"/>
            <person name="Walter F."/>
            <person name="Albersmeier A."/>
            <person name="Kalinowski J."/>
            <person name="Ruckert C."/>
        </authorList>
    </citation>
    <scope>NUCLEOTIDE SEQUENCE [LARGE SCALE GENOMIC DNA]</scope>
    <source>
        <strain evidence="1 2">KCTC 12285</strain>
    </source>
</reference>
<dbReference type="RefSeq" id="WP_027411531.1">
    <property type="nucleotide sequence ID" value="NZ_BMWS01000007.1"/>
</dbReference>
<name>A0A918N2N7_9FLAO</name>
<comment type="caution">
    <text evidence="1">The sequence shown here is derived from an EMBL/GenBank/DDBJ whole genome shotgun (WGS) entry which is preliminary data.</text>
</comment>
<dbReference type="AlphaFoldDB" id="A0A918N2N7"/>